<evidence type="ECO:0000313" key="2">
    <source>
        <dbReference type="EMBL" id="SMP23574.1"/>
    </source>
</evidence>
<keyword evidence="3" id="KW-1185">Reference proteome</keyword>
<evidence type="ECO:0000313" key="3">
    <source>
        <dbReference type="Proteomes" id="UP001157960"/>
    </source>
</evidence>
<protein>
    <submittedName>
        <fullName evidence="2">Uncharacterized protein</fullName>
    </submittedName>
</protein>
<gene>
    <name evidence="2" type="ORF">SAMN06264346_107130</name>
</gene>
<sequence length="86" mass="10095">MKTDQGNLIGKEEYYILLLGTSLMLMWIAVFRIFPTEANILKPLLENHLVTFFVYNKVHNQTVNDTIGVIEIILQDCYYLVRNLHH</sequence>
<keyword evidence="1" id="KW-0812">Transmembrane</keyword>
<reference evidence="2 3" key="1">
    <citation type="submission" date="2017-05" db="EMBL/GenBank/DDBJ databases">
        <authorList>
            <person name="Varghese N."/>
            <person name="Submissions S."/>
        </authorList>
    </citation>
    <scope>NUCLEOTIDE SEQUENCE [LARGE SCALE GENOMIC DNA]</scope>
    <source>
        <strain evidence="2 3">DSM 28214</strain>
    </source>
</reference>
<dbReference type="InterPro" id="IPR007339">
    <property type="entry name" value="RclC-like"/>
</dbReference>
<comment type="caution">
    <text evidence="2">The sequence shown here is derived from an EMBL/GenBank/DDBJ whole genome shotgun (WGS) entry which is preliminary data.</text>
</comment>
<feature type="transmembrane region" description="Helical" evidence="1">
    <location>
        <begin position="14"/>
        <end position="34"/>
    </location>
</feature>
<dbReference type="EMBL" id="FXTZ01000007">
    <property type="protein sequence ID" value="SMP23574.1"/>
    <property type="molecule type" value="Genomic_DNA"/>
</dbReference>
<organism evidence="2 3">
    <name type="scientific">Chryseobacterium profundimaris</name>
    <dbReference type="NCBI Taxonomy" id="1387275"/>
    <lineage>
        <taxon>Bacteria</taxon>
        <taxon>Pseudomonadati</taxon>
        <taxon>Bacteroidota</taxon>
        <taxon>Flavobacteriia</taxon>
        <taxon>Flavobacteriales</taxon>
        <taxon>Weeksellaceae</taxon>
        <taxon>Chryseobacterium group</taxon>
        <taxon>Chryseobacterium</taxon>
    </lineage>
</organism>
<dbReference type="Pfam" id="PF04224">
    <property type="entry name" value="DUF417"/>
    <property type="match status" value="1"/>
</dbReference>
<keyword evidence="1" id="KW-0472">Membrane</keyword>
<dbReference type="Proteomes" id="UP001157960">
    <property type="component" value="Unassembled WGS sequence"/>
</dbReference>
<proteinExistence type="predicted"/>
<evidence type="ECO:0000256" key="1">
    <source>
        <dbReference type="SAM" id="Phobius"/>
    </source>
</evidence>
<keyword evidence="1" id="KW-1133">Transmembrane helix</keyword>
<name>A0ABY1P445_9FLAO</name>
<accession>A0ABY1P445</accession>